<dbReference type="EMBL" id="CP118735">
    <property type="protein sequence ID" value="WNY51538.1"/>
    <property type="molecule type" value="Genomic_DNA"/>
</dbReference>
<reference evidence="1" key="1">
    <citation type="submission" date="2023-02" db="EMBL/GenBank/DDBJ databases">
        <title>Streptococcus sp. Genome Sequencing and Assembly.</title>
        <authorList>
            <person name="Shore S.M."/>
            <person name="Nicholson T.L."/>
        </authorList>
    </citation>
    <scope>NUCLEOTIDE SEQUENCE</scope>
    <source>
        <strain evidence="1">29887</strain>
    </source>
</reference>
<gene>
    <name evidence="1" type="ORF">PW252_02430</name>
</gene>
<protein>
    <submittedName>
        <fullName evidence="1">Uncharacterized protein</fullName>
    </submittedName>
</protein>
<dbReference type="AlphaFoldDB" id="A0AA96VLU8"/>
<dbReference type="RefSeq" id="WP_248049326.1">
    <property type="nucleotide sequence ID" value="NZ_CP118735.1"/>
</dbReference>
<accession>A0AA96VLU8</accession>
<proteinExistence type="predicted"/>
<sequence>MTLYEYDLLMTGKALQSIDTMHNLHQQAWLNRQVKATKKRGKNEVYVFKKFEDFFDHEKAIEKITGKMDLDVIQDDKLYSLLKKANV</sequence>
<organism evidence="1">
    <name type="scientific">Streptococcus iners</name>
    <dbReference type="NCBI Taxonomy" id="3028084"/>
    <lineage>
        <taxon>Bacteria</taxon>
        <taxon>Bacillati</taxon>
        <taxon>Bacillota</taxon>
        <taxon>Bacilli</taxon>
        <taxon>Lactobacillales</taxon>
        <taxon>Streptococcaceae</taxon>
        <taxon>Streptococcus</taxon>
    </lineage>
</organism>
<dbReference type="KEGG" id="sins:PW252_02430"/>
<name>A0AA96VLU8_9STRE</name>
<evidence type="ECO:0000313" key="1">
    <source>
        <dbReference type="EMBL" id="WNY51538.1"/>
    </source>
</evidence>